<comment type="caution">
    <text evidence="4">The sequence shown here is derived from an EMBL/GenBank/DDBJ whole genome shotgun (WGS) entry which is preliminary data.</text>
</comment>
<dbReference type="EMBL" id="AGXA01000007">
    <property type="protein sequence ID" value="EKU94006.1"/>
    <property type="molecule type" value="Genomic_DNA"/>
</dbReference>
<evidence type="ECO:0000313" key="5">
    <source>
        <dbReference type="Proteomes" id="UP000009875"/>
    </source>
</evidence>
<dbReference type="OrthoDB" id="2168558at2"/>
<organism evidence="4 5">
    <name type="scientific">Alloiococcus otitis ATCC 51267</name>
    <dbReference type="NCBI Taxonomy" id="883081"/>
    <lineage>
        <taxon>Bacteria</taxon>
        <taxon>Bacillati</taxon>
        <taxon>Bacillota</taxon>
        <taxon>Bacilli</taxon>
        <taxon>Lactobacillales</taxon>
        <taxon>Carnobacteriaceae</taxon>
        <taxon>Alloiococcus</taxon>
    </lineage>
</organism>
<feature type="compositionally biased region" description="Basic and acidic residues" evidence="1">
    <location>
        <begin position="1"/>
        <end position="12"/>
    </location>
</feature>
<evidence type="ECO:0000313" key="4">
    <source>
        <dbReference type="EMBL" id="EKU94006.1"/>
    </source>
</evidence>
<accession>K9EDR5</accession>
<dbReference type="RefSeq" id="WP_003776999.1">
    <property type="nucleotide sequence ID" value="NZ_JH992957.1"/>
</dbReference>
<sequence>MSDEYQTRAERNKNKKNQNFARADKQDKRDKKKTSTFDKIFYILIALLFLILVAFIIVIMNFSDGRADNVSEDLVQEDTIGNIRDLFQADGSGDEGGEAGGQGEDPDQESEAEEEDTDQDDQEEDPEDEEEGEDGQGDESIINENPPHDPNHATDYSDGSADRVEIRDKVQTVTGIAEGDLIENWIGNDGPGRVEATVTEASTGQQYVVYLQYGEGEWHVESYSQR</sequence>
<evidence type="ECO:0000256" key="1">
    <source>
        <dbReference type="SAM" id="MobiDB-lite"/>
    </source>
</evidence>
<gene>
    <name evidence="4" type="ORF">HMPREF9698_00486</name>
</gene>
<keyword evidence="2" id="KW-1133">Transmembrane helix</keyword>
<dbReference type="eggNOG" id="ENOG5032DEE">
    <property type="taxonomic scope" value="Bacteria"/>
</dbReference>
<dbReference type="HOGENOM" id="CLU_1222668_0_0_9"/>
<dbReference type="STRING" id="883081.HMPREF9698_00486"/>
<feature type="domain" description="DUF1510" evidence="3">
    <location>
        <begin position="150"/>
        <end position="223"/>
    </location>
</feature>
<evidence type="ECO:0000259" key="3">
    <source>
        <dbReference type="Pfam" id="PF07423"/>
    </source>
</evidence>
<evidence type="ECO:0000256" key="2">
    <source>
        <dbReference type="SAM" id="Phobius"/>
    </source>
</evidence>
<protein>
    <recommendedName>
        <fullName evidence="3">DUF1510 domain-containing protein</fullName>
    </recommendedName>
</protein>
<dbReference type="Proteomes" id="UP000009875">
    <property type="component" value="Unassembled WGS sequence"/>
</dbReference>
<dbReference type="Pfam" id="PF07423">
    <property type="entry name" value="DUF1510"/>
    <property type="match status" value="1"/>
</dbReference>
<feature type="region of interest" description="Disordered" evidence="1">
    <location>
        <begin position="86"/>
        <end position="162"/>
    </location>
</feature>
<name>K9EDR5_9LACT</name>
<feature type="compositionally biased region" description="Acidic residues" evidence="1">
    <location>
        <begin position="104"/>
        <end position="137"/>
    </location>
</feature>
<feature type="region of interest" description="Disordered" evidence="1">
    <location>
        <begin position="1"/>
        <end position="28"/>
    </location>
</feature>
<dbReference type="InterPro" id="IPR009988">
    <property type="entry name" value="DUF1510"/>
</dbReference>
<dbReference type="AlphaFoldDB" id="K9EDR5"/>
<feature type="transmembrane region" description="Helical" evidence="2">
    <location>
        <begin position="40"/>
        <end position="62"/>
    </location>
</feature>
<keyword evidence="2" id="KW-0812">Transmembrane</keyword>
<reference evidence="4 5" key="1">
    <citation type="submission" date="2012-09" db="EMBL/GenBank/DDBJ databases">
        <title>The Genome Sequence of Alloiococcus otitis ATCC 51267.</title>
        <authorList>
            <consortium name="The Broad Institute Genome Sequencing Platform"/>
            <person name="Earl A."/>
            <person name="Ward D."/>
            <person name="Feldgarden M."/>
            <person name="Gevers D."/>
            <person name="Huys G."/>
            <person name="Walker B."/>
            <person name="Young S.K."/>
            <person name="Zeng Q."/>
            <person name="Gargeya S."/>
            <person name="Fitzgerald M."/>
            <person name="Haas B."/>
            <person name="Abouelleil A."/>
            <person name="Alvarado L."/>
            <person name="Arachchi H.M."/>
            <person name="Berlin A.M."/>
            <person name="Chapman S.B."/>
            <person name="Goldberg J."/>
            <person name="Griggs A."/>
            <person name="Gujja S."/>
            <person name="Hansen M."/>
            <person name="Howarth C."/>
            <person name="Imamovic A."/>
            <person name="Larimer J."/>
            <person name="McCowen C."/>
            <person name="Montmayeur A."/>
            <person name="Murphy C."/>
            <person name="Neiman D."/>
            <person name="Pearson M."/>
            <person name="Priest M."/>
            <person name="Roberts A."/>
            <person name="Saif S."/>
            <person name="Shea T."/>
            <person name="Sisk P."/>
            <person name="Sykes S."/>
            <person name="Wortman J."/>
            <person name="Nusbaum C."/>
            <person name="Birren B."/>
        </authorList>
    </citation>
    <scope>NUCLEOTIDE SEQUENCE [LARGE SCALE GENOMIC DNA]</scope>
    <source>
        <strain evidence="4 5">ATCC 51267</strain>
    </source>
</reference>
<keyword evidence="2" id="KW-0472">Membrane</keyword>
<keyword evidence="5" id="KW-1185">Reference proteome</keyword>
<dbReference type="PATRIC" id="fig|883081.3.peg.486"/>
<proteinExistence type="predicted"/>